<dbReference type="InterPro" id="IPR029016">
    <property type="entry name" value="GAF-like_dom_sf"/>
</dbReference>
<dbReference type="PANTHER" id="PTHR42878:SF15">
    <property type="entry name" value="BACTERIOPHYTOCHROME"/>
    <property type="match status" value="1"/>
</dbReference>
<dbReference type="InterPro" id="IPR003018">
    <property type="entry name" value="GAF"/>
</dbReference>
<evidence type="ECO:0000256" key="1">
    <source>
        <dbReference type="ARBA" id="ARBA00000085"/>
    </source>
</evidence>
<dbReference type="STRING" id="416016.SAMN05443547_1562"/>
<dbReference type="SUPFAM" id="SSF55781">
    <property type="entry name" value="GAF domain-like"/>
    <property type="match status" value="1"/>
</dbReference>
<dbReference type="PRINTS" id="PR00344">
    <property type="entry name" value="BCTRLSENSOR"/>
</dbReference>
<organism evidence="7 8">
    <name type="scientific">Flavobacterium cucumis</name>
    <dbReference type="NCBI Taxonomy" id="416016"/>
    <lineage>
        <taxon>Bacteria</taxon>
        <taxon>Pseudomonadati</taxon>
        <taxon>Bacteroidota</taxon>
        <taxon>Flavobacteriia</taxon>
        <taxon>Flavobacteriales</taxon>
        <taxon>Flavobacteriaceae</taxon>
        <taxon>Flavobacterium</taxon>
    </lineage>
</organism>
<evidence type="ECO:0000256" key="4">
    <source>
        <dbReference type="ARBA" id="ARBA00022679"/>
    </source>
</evidence>
<evidence type="ECO:0000313" key="8">
    <source>
        <dbReference type="Proteomes" id="UP000184611"/>
    </source>
</evidence>
<keyword evidence="3" id="KW-0597">Phosphoprotein</keyword>
<evidence type="ECO:0000259" key="6">
    <source>
        <dbReference type="PROSITE" id="PS50109"/>
    </source>
</evidence>
<dbReference type="GO" id="GO:0000156">
    <property type="term" value="F:phosphorelay response regulator activity"/>
    <property type="evidence" value="ECO:0007669"/>
    <property type="project" value="TreeGrafter"/>
</dbReference>
<comment type="catalytic activity">
    <reaction evidence="1">
        <text>ATP + protein L-histidine = ADP + protein N-phospho-L-histidine.</text>
        <dbReference type="EC" id="2.7.13.3"/>
    </reaction>
</comment>
<protein>
    <recommendedName>
        <fullName evidence="2">histidine kinase</fullName>
        <ecNumber evidence="2">2.7.13.3</ecNumber>
    </recommendedName>
</protein>
<dbReference type="SMART" id="SM00387">
    <property type="entry name" value="HATPase_c"/>
    <property type="match status" value="1"/>
</dbReference>
<dbReference type="InterPro" id="IPR004358">
    <property type="entry name" value="Sig_transdc_His_kin-like_C"/>
</dbReference>
<dbReference type="GO" id="GO:0007234">
    <property type="term" value="P:osmosensory signaling via phosphorelay pathway"/>
    <property type="evidence" value="ECO:0007669"/>
    <property type="project" value="TreeGrafter"/>
</dbReference>
<dbReference type="EMBL" id="FRYK01000002">
    <property type="protein sequence ID" value="SHO73207.1"/>
    <property type="molecule type" value="Genomic_DNA"/>
</dbReference>
<dbReference type="PANTHER" id="PTHR42878">
    <property type="entry name" value="TWO-COMPONENT HISTIDINE KINASE"/>
    <property type="match status" value="1"/>
</dbReference>
<evidence type="ECO:0000313" key="7">
    <source>
        <dbReference type="EMBL" id="SHO73207.1"/>
    </source>
</evidence>
<dbReference type="InterPro" id="IPR003661">
    <property type="entry name" value="HisK_dim/P_dom"/>
</dbReference>
<dbReference type="Pfam" id="PF02518">
    <property type="entry name" value="HATPase_c"/>
    <property type="match status" value="1"/>
</dbReference>
<feature type="domain" description="Histidine kinase" evidence="6">
    <location>
        <begin position="186"/>
        <end position="398"/>
    </location>
</feature>
<reference evidence="8" key="1">
    <citation type="submission" date="2016-12" db="EMBL/GenBank/DDBJ databases">
        <authorList>
            <person name="Varghese N."/>
            <person name="Submissions S."/>
        </authorList>
    </citation>
    <scope>NUCLEOTIDE SEQUENCE [LARGE SCALE GENOMIC DNA]</scope>
    <source>
        <strain evidence="8">DSM 18830</strain>
    </source>
</reference>
<dbReference type="Pfam" id="PF01590">
    <property type="entry name" value="GAF"/>
    <property type="match status" value="1"/>
</dbReference>
<keyword evidence="4" id="KW-0808">Transferase</keyword>
<dbReference type="Pfam" id="PF00512">
    <property type="entry name" value="HisKA"/>
    <property type="match status" value="1"/>
</dbReference>
<dbReference type="InterPro" id="IPR003594">
    <property type="entry name" value="HATPase_dom"/>
</dbReference>
<dbReference type="InterPro" id="IPR005467">
    <property type="entry name" value="His_kinase_dom"/>
</dbReference>
<evidence type="ECO:0000256" key="5">
    <source>
        <dbReference type="ARBA" id="ARBA00022777"/>
    </source>
</evidence>
<accession>A0A1M7ZX55</accession>
<dbReference type="EC" id="2.7.13.3" evidence="2"/>
<dbReference type="AlphaFoldDB" id="A0A1M7ZX55"/>
<evidence type="ECO:0000256" key="3">
    <source>
        <dbReference type="ARBA" id="ARBA00022553"/>
    </source>
</evidence>
<dbReference type="SUPFAM" id="SSF47384">
    <property type="entry name" value="Homodimeric domain of signal transducing histidine kinase"/>
    <property type="match status" value="1"/>
</dbReference>
<dbReference type="CDD" id="cd00082">
    <property type="entry name" value="HisKA"/>
    <property type="match status" value="1"/>
</dbReference>
<dbReference type="SMART" id="SM00388">
    <property type="entry name" value="HisKA"/>
    <property type="match status" value="1"/>
</dbReference>
<dbReference type="Proteomes" id="UP000184611">
    <property type="component" value="Unassembled WGS sequence"/>
</dbReference>
<evidence type="ECO:0000256" key="2">
    <source>
        <dbReference type="ARBA" id="ARBA00012438"/>
    </source>
</evidence>
<dbReference type="InterPro" id="IPR036890">
    <property type="entry name" value="HATPase_C_sf"/>
</dbReference>
<dbReference type="Gene3D" id="1.10.287.130">
    <property type="match status" value="1"/>
</dbReference>
<dbReference type="RefSeq" id="WP_073583084.1">
    <property type="nucleotide sequence ID" value="NZ_CBCSEA010000006.1"/>
</dbReference>
<keyword evidence="8" id="KW-1185">Reference proteome</keyword>
<gene>
    <name evidence="7" type="ORF">SAMN05443547_1562</name>
</gene>
<sequence length="398" mass="44981">MSIATQEALRSRVLDAYQILDTLPEAMYDDITAIASAICNMPISLISLVDDKRQFFKSHHGIDLTGTPIEYSVCYHAIMSDADFFAVNDLRIDERFRNNPLVTQAPNLVSYYGVPLSNDQGISFGTLCVLSNNEVLLLGEEQKEALKKLSRQVVYLLELRKKNLLLESYQQLVDTYAADIEDFAYTAAHDLRSPLRSITSFLKLIESGRPEEWSEKEMKYFKFVFDNVGRMDALIVALLNFAKSDKDLEDVESINLEDFVPEIFNSLCKEELVNAPKLIHNTLPTIEKSKLALTLIFSNLIENALKYQKPNVVPEVSIQYSQTLDQHVFDVSDNGIGIEESHFETILKPFRRLHAQSEFAGTGLGLATVKKHIDRLKGTITVRSQKDIGTTFTIAFPK</sequence>
<dbReference type="PROSITE" id="PS50109">
    <property type="entry name" value="HIS_KIN"/>
    <property type="match status" value="1"/>
</dbReference>
<keyword evidence="5 7" id="KW-0418">Kinase</keyword>
<dbReference type="InterPro" id="IPR050351">
    <property type="entry name" value="BphY/WalK/GraS-like"/>
</dbReference>
<dbReference type="SUPFAM" id="SSF55874">
    <property type="entry name" value="ATPase domain of HSP90 chaperone/DNA topoisomerase II/histidine kinase"/>
    <property type="match status" value="1"/>
</dbReference>
<proteinExistence type="predicted"/>
<dbReference type="InterPro" id="IPR036097">
    <property type="entry name" value="HisK_dim/P_sf"/>
</dbReference>
<dbReference type="Gene3D" id="3.30.450.40">
    <property type="match status" value="1"/>
</dbReference>
<dbReference type="GO" id="GO:0030295">
    <property type="term" value="F:protein kinase activator activity"/>
    <property type="evidence" value="ECO:0007669"/>
    <property type="project" value="TreeGrafter"/>
</dbReference>
<dbReference type="Gene3D" id="3.30.565.10">
    <property type="entry name" value="Histidine kinase-like ATPase, C-terminal domain"/>
    <property type="match status" value="1"/>
</dbReference>
<name>A0A1M7ZX55_9FLAO</name>
<dbReference type="GO" id="GO:0000155">
    <property type="term" value="F:phosphorelay sensor kinase activity"/>
    <property type="evidence" value="ECO:0007669"/>
    <property type="project" value="InterPro"/>
</dbReference>
<dbReference type="OrthoDB" id="9811889at2"/>